<keyword evidence="7 14" id="KW-0368">Histidine biosynthesis</keyword>
<reference evidence="15 16" key="1">
    <citation type="submission" date="2020-08" db="EMBL/GenBank/DDBJ databases">
        <title>Genomic Encyclopedia of Type Strains, Phase IV (KMG-IV): sequencing the most valuable type-strain genomes for metagenomic binning, comparative biology and taxonomic classification.</title>
        <authorList>
            <person name="Goeker M."/>
        </authorList>
    </citation>
    <scope>NUCLEOTIDE SEQUENCE [LARGE SCALE GENOMIC DNA]</scope>
    <source>
        <strain evidence="15 16">DSM 24448</strain>
    </source>
</reference>
<dbReference type="EMBL" id="JACIJB010000010">
    <property type="protein sequence ID" value="MBB5661409.1"/>
    <property type="molecule type" value="Genomic_DNA"/>
</dbReference>
<evidence type="ECO:0000256" key="12">
    <source>
        <dbReference type="ARBA" id="ARBA00032401"/>
    </source>
</evidence>
<evidence type="ECO:0000256" key="7">
    <source>
        <dbReference type="ARBA" id="ARBA00023102"/>
    </source>
</evidence>
<dbReference type="SUPFAM" id="SSF51366">
    <property type="entry name" value="Ribulose-phoshate binding barrel"/>
    <property type="match status" value="1"/>
</dbReference>
<evidence type="ECO:0000256" key="13">
    <source>
        <dbReference type="ARBA" id="ARBA00047838"/>
    </source>
</evidence>
<evidence type="ECO:0000256" key="6">
    <source>
        <dbReference type="ARBA" id="ARBA00022605"/>
    </source>
</evidence>
<comment type="caution">
    <text evidence="15">The sequence shown here is derived from an EMBL/GenBank/DDBJ whole genome shotgun (WGS) entry which is preliminary data.</text>
</comment>
<dbReference type="Pfam" id="PF00977">
    <property type="entry name" value="His_biosynth"/>
    <property type="match status" value="1"/>
</dbReference>
<dbReference type="GO" id="GO:0000107">
    <property type="term" value="F:imidazoleglycerol-phosphate synthase activity"/>
    <property type="evidence" value="ECO:0007669"/>
    <property type="project" value="InterPro"/>
</dbReference>
<evidence type="ECO:0000256" key="4">
    <source>
        <dbReference type="ARBA" id="ARBA00012809"/>
    </source>
</evidence>
<evidence type="ECO:0000256" key="3">
    <source>
        <dbReference type="ARBA" id="ARBA00011152"/>
    </source>
</evidence>
<comment type="pathway">
    <text evidence="1">Amino-acid biosynthesis; L-histidine biosynthesis; L-histidine from 5-phospho-alpha-D-ribose 1-diphosphate: step 5/9.</text>
</comment>
<evidence type="ECO:0000256" key="11">
    <source>
        <dbReference type="ARBA" id="ARBA00031409"/>
    </source>
</evidence>
<dbReference type="GO" id="GO:0016829">
    <property type="term" value="F:lyase activity"/>
    <property type="evidence" value="ECO:0007669"/>
    <property type="project" value="UniProtKB-KW"/>
</dbReference>
<evidence type="ECO:0000256" key="10">
    <source>
        <dbReference type="ARBA" id="ARBA00030264"/>
    </source>
</evidence>
<dbReference type="AlphaFoldDB" id="A0A7W9A4S4"/>
<evidence type="ECO:0000313" key="16">
    <source>
        <dbReference type="Proteomes" id="UP000548978"/>
    </source>
</evidence>
<comment type="catalytic activity">
    <reaction evidence="13">
        <text>5-[(5-phospho-1-deoxy-D-ribulos-1-ylimino)methylamino]-1-(5-phospho-beta-D-ribosyl)imidazole-4-carboxamide + L-glutamine = D-erythro-1-(imidazol-4-yl)glycerol 3-phosphate + 5-amino-1-(5-phospho-beta-D-ribosyl)imidazole-4-carboxamide + L-glutamate + H(+)</text>
        <dbReference type="Rhea" id="RHEA:24793"/>
        <dbReference type="ChEBI" id="CHEBI:15378"/>
        <dbReference type="ChEBI" id="CHEBI:29985"/>
        <dbReference type="ChEBI" id="CHEBI:58278"/>
        <dbReference type="ChEBI" id="CHEBI:58359"/>
        <dbReference type="ChEBI" id="CHEBI:58475"/>
        <dbReference type="ChEBI" id="CHEBI:58525"/>
        <dbReference type="EC" id="4.3.2.10"/>
    </reaction>
</comment>
<dbReference type="CDD" id="cd04731">
    <property type="entry name" value="HisF"/>
    <property type="match status" value="1"/>
</dbReference>
<evidence type="ECO:0000256" key="8">
    <source>
        <dbReference type="ARBA" id="ARBA00023239"/>
    </source>
</evidence>
<evidence type="ECO:0000256" key="14">
    <source>
        <dbReference type="RuleBase" id="RU003657"/>
    </source>
</evidence>
<comment type="similarity">
    <text evidence="2 14">Belongs to the HisA/HisF family.</text>
</comment>
<dbReference type="EC" id="4.3.2.10" evidence="4"/>
<proteinExistence type="inferred from homology"/>
<evidence type="ECO:0000256" key="5">
    <source>
        <dbReference type="ARBA" id="ARBA00016318"/>
    </source>
</evidence>
<evidence type="ECO:0000313" key="15">
    <source>
        <dbReference type="EMBL" id="MBB5661409.1"/>
    </source>
</evidence>
<evidence type="ECO:0000256" key="2">
    <source>
        <dbReference type="ARBA" id="ARBA00009667"/>
    </source>
</evidence>
<keyword evidence="8 15" id="KW-0456">Lyase</keyword>
<evidence type="ECO:0000256" key="1">
    <source>
        <dbReference type="ARBA" id="ARBA00005091"/>
    </source>
</evidence>
<dbReference type="PANTHER" id="PTHR21235">
    <property type="entry name" value="IMIDAZOLE GLYCEROL PHOSPHATE SYNTHASE SUBUNIT HISF/H IGP SYNTHASE SUBUNIT HISF/H"/>
    <property type="match status" value="1"/>
</dbReference>
<keyword evidence="6 14" id="KW-0028">Amino-acid biosynthesis</keyword>
<dbReference type="InterPro" id="IPR011060">
    <property type="entry name" value="RibuloseP-bd_barrel"/>
</dbReference>
<evidence type="ECO:0000256" key="9">
    <source>
        <dbReference type="ARBA" id="ARBA00025475"/>
    </source>
</evidence>
<protein>
    <recommendedName>
        <fullName evidence="5">Imidazole glycerol phosphate synthase subunit HisF</fullName>
        <ecNumber evidence="4">4.3.2.10</ecNumber>
    </recommendedName>
    <alternativeName>
        <fullName evidence="10">IGP synthase cyclase subunit</fullName>
    </alternativeName>
    <alternativeName>
        <fullName evidence="11">IGP synthase subunit HisF</fullName>
    </alternativeName>
    <alternativeName>
        <fullName evidence="12">ImGP synthase subunit HisF</fullName>
    </alternativeName>
</protein>
<comment type="function">
    <text evidence="9">IGPS catalyzes the conversion of PRFAR and glutamine to IGP, AICAR and glutamate. The HisF subunit catalyzes the cyclization activity that produces IGP and AICAR from PRFAR using the ammonia provided by the HisH subunit.</text>
</comment>
<dbReference type="GO" id="GO:0000105">
    <property type="term" value="P:L-histidine biosynthetic process"/>
    <property type="evidence" value="ECO:0007669"/>
    <property type="project" value="UniProtKB-UniPathway"/>
</dbReference>
<dbReference type="RefSeq" id="WP_123285694.1">
    <property type="nucleotide sequence ID" value="NZ_JACIJB010000010.1"/>
</dbReference>
<sequence>MLKHRVIPALLLHRDGLVKTRKFADPTYVGDPLNAIKIFNEKEVDELLLLDISATREGHGPDFDLIADFATECFMPFGYGGGVSTLEHAERLFRLGVEKVCLQTATRRHLGLVEQIAGRYGSQAVVGSVDVKADWKGTPQLYWAADRTTDADLKGHLDRLQSAGVGEIVLNSVDRDGMMSGMDLKLIRRVASDLKVPLVALGGVGELDHIREAIDAGASAVAAGSFFVFHGKRRAVLITYPAYGALEDLLST</sequence>
<organism evidence="15 16">
    <name type="scientific">Brevundimonas halotolerans</name>
    <dbReference type="NCBI Taxonomy" id="69670"/>
    <lineage>
        <taxon>Bacteria</taxon>
        <taxon>Pseudomonadati</taxon>
        <taxon>Pseudomonadota</taxon>
        <taxon>Alphaproteobacteria</taxon>
        <taxon>Caulobacterales</taxon>
        <taxon>Caulobacteraceae</taxon>
        <taxon>Brevundimonas</taxon>
    </lineage>
</organism>
<keyword evidence="16" id="KW-1185">Reference proteome</keyword>
<accession>A0A7W9A4S4</accession>
<dbReference type="Gene3D" id="3.20.20.70">
    <property type="entry name" value="Aldolase class I"/>
    <property type="match status" value="1"/>
</dbReference>
<dbReference type="NCBIfam" id="NF038364">
    <property type="entry name" value="AglZ_HisF2_fam"/>
    <property type="match status" value="1"/>
</dbReference>
<dbReference type="InterPro" id="IPR004651">
    <property type="entry name" value="HisF"/>
</dbReference>
<name>A0A7W9A4S4_9CAUL</name>
<dbReference type="InterPro" id="IPR050064">
    <property type="entry name" value="IGPS_HisA/HisF"/>
</dbReference>
<comment type="subunit">
    <text evidence="3">Heterodimer of HisH and HisF.</text>
</comment>
<dbReference type="PANTHER" id="PTHR21235:SF2">
    <property type="entry name" value="IMIDAZOLE GLYCEROL PHOSPHATE SYNTHASE HISHF"/>
    <property type="match status" value="1"/>
</dbReference>
<dbReference type="InterPro" id="IPR006062">
    <property type="entry name" value="His_biosynth"/>
</dbReference>
<dbReference type="UniPathway" id="UPA00031">
    <property type="reaction ID" value="UER00010"/>
</dbReference>
<dbReference type="Proteomes" id="UP000548978">
    <property type="component" value="Unassembled WGS sequence"/>
</dbReference>
<gene>
    <name evidence="15" type="ORF">FHS65_002170</name>
</gene>
<dbReference type="OrthoDB" id="9781903at2"/>
<dbReference type="InterPro" id="IPR013785">
    <property type="entry name" value="Aldolase_TIM"/>
</dbReference>